<feature type="region of interest" description="Disordered" evidence="1">
    <location>
        <begin position="1"/>
        <end position="38"/>
    </location>
</feature>
<reference evidence="2" key="1">
    <citation type="journal article" date="2024" name="Gigascience">
        <title>Chromosome-level genome of the poultry shaft louse Menopon gallinae provides insight into the host-switching and adaptive evolution of parasitic lice.</title>
        <authorList>
            <person name="Xu Y."/>
            <person name="Ma L."/>
            <person name="Liu S."/>
            <person name="Liang Y."/>
            <person name="Liu Q."/>
            <person name="He Z."/>
            <person name="Tian L."/>
            <person name="Duan Y."/>
            <person name="Cai W."/>
            <person name="Li H."/>
            <person name="Song F."/>
        </authorList>
    </citation>
    <scope>NUCLEOTIDE SEQUENCE</scope>
    <source>
        <strain evidence="2">Cailab_2023a</strain>
    </source>
</reference>
<evidence type="ECO:0000313" key="2">
    <source>
        <dbReference type="EMBL" id="KAL0276062.1"/>
    </source>
</evidence>
<evidence type="ECO:0000256" key="1">
    <source>
        <dbReference type="SAM" id="MobiDB-lite"/>
    </source>
</evidence>
<name>A0AAW2I1I0_9NEOP</name>
<comment type="caution">
    <text evidence="2">The sequence shown here is derived from an EMBL/GenBank/DDBJ whole genome shotgun (WGS) entry which is preliminary data.</text>
</comment>
<feature type="compositionally biased region" description="Polar residues" evidence="1">
    <location>
        <begin position="17"/>
        <end position="38"/>
    </location>
</feature>
<dbReference type="AlphaFoldDB" id="A0AAW2I1I0"/>
<gene>
    <name evidence="2" type="ORF">PYX00_003725</name>
</gene>
<organism evidence="2">
    <name type="scientific">Menopon gallinae</name>
    <name type="common">poultry shaft louse</name>
    <dbReference type="NCBI Taxonomy" id="328185"/>
    <lineage>
        <taxon>Eukaryota</taxon>
        <taxon>Metazoa</taxon>
        <taxon>Ecdysozoa</taxon>
        <taxon>Arthropoda</taxon>
        <taxon>Hexapoda</taxon>
        <taxon>Insecta</taxon>
        <taxon>Pterygota</taxon>
        <taxon>Neoptera</taxon>
        <taxon>Paraneoptera</taxon>
        <taxon>Psocodea</taxon>
        <taxon>Troctomorpha</taxon>
        <taxon>Phthiraptera</taxon>
        <taxon>Amblycera</taxon>
        <taxon>Menoponidae</taxon>
        <taxon>Menopon</taxon>
    </lineage>
</organism>
<dbReference type="PROSITE" id="PS51257">
    <property type="entry name" value="PROKAR_LIPOPROTEIN"/>
    <property type="match status" value="1"/>
</dbReference>
<accession>A0AAW2I1I0</accession>
<dbReference type="EMBL" id="JARGDH010000002">
    <property type="protein sequence ID" value="KAL0276062.1"/>
    <property type="molecule type" value="Genomic_DNA"/>
</dbReference>
<sequence length="80" mass="8496">MVAGGKLSTGGSGGASQPITLSCTRQRSRQGSEVNKTAPSTYKLSKKGFLDIKRATLQIYFDSSCDCSYILMSSVVKHCG</sequence>
<proteinExistence type="predicted"/>
<protein>
    <submittedName>
        <fullName evidence="2">Uncharacterized protein</fullName>
    </submittedName>
</protein>